<accession>A0A3E3K618</accession>
<dbReference type="CDD" id="cd03255">
    <property type="entry name" value="ABC_MJ0796_LolCDE_FtsE"/>
    <property type="match status" value="1"/>
</dbReference>
<dbReference type="FunFam" id="3.40.50.300:FF:000032">
    <property type="entry name" value="Export ABC transporter ATP-binding protein"/>
    <property type="match status" value="1"/>
</dbReference>
<dbReference type="PROSITE" id="PS50893">
    <property type="entry name" value="ABC_TRANSPORTER_2"/>
    <property type="match status" value="1"/>
</dbReference>
<keyword evidence="13" id="KW-1185">Reference proteome</keyword>
<name>A0A3E3K618_9FIRM</name>
<evidence type="ECO:0000256" key="6">
    <source>
        <dbReference type="ARBA" id="ARBA00022840"/>
    </source>
</evidence>
<evidence type="ECO:0000256" key="3">
    <source>
        <dbReference type="ARBA" id="ARBA00022475"/>
    </source>
</evidence>
<comment type="similarity">
    <text evidence="9">Belongs to the ABC transporter superfamily. Macrolide exporter (TC 3.A.1.122) family.</text>
</comment>
<feature type="domain" description="ABC transporter" evidence="11">
    <location>
        <begin position="2"/>
        <end position="240"/>
    </location>
</feature>
<evidence type="ECO:0000313" key="12">
    <source>
        <dbReference type="EMBL" id="RGE90045.1"/>
    </source>
</evidence>
<dbReference type="Pfam" id="PF02687">
    <property type="entry name" value="FtsX"/>
    <property type="match status" value="1"/>
</dbReference>
<dbReference type="GeneID" id="97192677"/>
<dbReference type="OrthoDB" id="2079174at2"/>
<dbReference type="PROSITE" id="PS00211">
    <property type="entry name" value="ABC_TRANSPORTER_1"/>
    <property type="match status" value="1"/>
</dbReference>
<dbReference type="PANTHER" id="PTHR42798">
    <property type="entry name" value="LIPOPROTEIN-RELEASING SYSTEM ATP-BINDING PROTEIN LOLD"/>
    <property type="match status" value="1"/>
</dbReference>
<dbReference type="SUPFAM" id="SSF52540">
    <property type="entry name" value="P-loop containing nucleoside triphosphate hydrolases"/>
    <property type="match status" value="1"/>
</dbReference>
<evidence type="ECO:0000256" key="10">
    <source>
        <dbReference type="SAM" id="Phobius"/>
    </source>
</evidence>
<dbReference type="InterPro" id="IPR003593">
    <property type="entry name" value="AAA+_ATPase"/>
</dbReference>
<evidence type="ECO:0000256" key="8">
    <source>
        <dbReference type="ARBA" id="ARBA00023136"/>
    </source>
</evidence>
<keyword evidence="5" id="KW-0547">Nucleotide-binding</keyword>
<evidence type="ECO:0000256" key="9">
    <source>
        <dbReference type="ARBA" id="ARBA00038388"/>
    </source>
</evidence>
<reference evidence="12 13" key="1">
    <citation type="submission" date="2018-08" db="EMBL/GenBank/DDBJ databases">
        <title>A genome reference for cultivated species of the human gut microbiota.</title>
        <authorList>
            <person name="Zou Y."/>
            <person name="Xue W."/>
            <person name="Luo G."/>
        </authorList>
    </citation>
    <scope>NUCLEOTIDE SEQUENCE [LARGE SCALE GENOMIC DNA]</scope>
    <source>
        <strain evidence="12 13">AF37-2AT</strain>
    </source>
</reference>
<dbReference type="InterPro" id="IPR003838">
    <property type="entry name" value="ABC3_permease_C"/>
</dbReference>
<comment type="subcellular location">
    <subcellularLocation>
        <location evidence="1">Cell inner membrane</location>
        <topology evidence="1">Multi-pass membrane protein</topology>
    </subcellularLocation>
</comment>
<dbReference type="Gene3D" id="3.40.50.300">
    <property type="entry name" value="P-loop containing nucleotide triphosphate hydrolases"/>
    <property type="match status" value="1"/>
</dbReference>
<keyword evidence="6 12" id="KW-0067">ATP-binding</keyword>
<dbReference type="GO" id="GO:0005886">
    <property type="term" value="C:plasma membrane"/>
    <property type="evidence" value="ECO:0007669"/>
    <property type="project" value="UniProtKB-SubCell"/>
</dbReference>
<feature type="transmembrane region" description="Helical" evidence="10">
    <location>
        <begin position="1109"/>
        <end position="1135"/>
    </location>
</feature>
<keyword evidence="7 10" id="KW-1133">Transmembrane helix</keyword>
<keyword evidence="2" id="KW-0813">Transport</keyword>
<evidence type="ECO:0000256" key="4">
    <source>
        <dbReference type="ARBA" id="ARBA00022692"/>
    </source>
</evidence>
<dbReference type="InterPro" id="IPR017911">
    <property type="entry name" value="MacB-like_ATP-bd"/>
</dbReference>
<dbReference type="InterPro" id="IPR017871">
    <property type="entry name" value="ABC_transporter-like_CS"/>
</dbReference>
<evidence type="ECO:0000313" key="13">
    <source>
        <dbReference type="Proteomes" id="UP000261080"/>
    </source>
</evidence>
<feature type="transmembrane region" description="Helical" evidence="10">
    <location>
        <begin position="1155"/>
        <end position="1176"/>
    </location>
</feature>
<gene>
    <name evidence="12" type="ORF">DW016_01960</name>
</gene>
<dbReference type="InterPro" id="IPR003439">
    <property type="entry name" value="ABC_transporter-like_ATP-bd"/>
</dbReference>
<dbReference type="RefSeq" id="WP_053769007.1">
    <property type="nucleotide sequence ID" value="NZ_CAUAFM010000056.1"/>
</dbReference>
<dbReference type="AlphaFoldDB" id="A0A3E3K618"/>
<keyword evidence="4 10" id="KW-0812">Transmembrane</keyword>
<comment type="caution">
    <text evidence="12">The sequence shown here is derived from an EMBL/GenBank/DDBJ whole genome shotgun (WGS) entry which is preliminary data.</text>
</comment>
<evidence type="ECO:0000256" key="2">
    <source>
        <dbReference type="ARBA" id="ARBA00022448"/>
    </source>
</evidence>
<feature type="transmembrane region" description="Helical" evidence="10">
    <location>
        <begin position="266"/>
        <end position="285"/>
    </location>
</feature>
<dbReference type="GO" id="GO:0016887">
    <property type="term" value="F:ATP hydrolysis activity"/>
    <property type="evidence" value="ECO:0007669"/>
    <property type="project" value="InterPro"/>
</dbReference>
<dbReference type="GO" id="GO:0098796">
    <property type="term" value="C:membrane protein complex"/>
    <property type="evidence" value="ECO:0007669"/>
    <property type="project" value="UniProtKB-ARBA"/>
</dbReference>
<dbReference type="SMART" id="SM00382">
    <property type="entry name" value="AAA"/>
    <property type="match status" value="1"/>
</dbReference>
<dbReference type="Pfam" id="PF00005">
    <property type="entry name" value="ABC_tran"/>
    <property type="match status" value="1"/>
</dbReference>
<sequence>MLQIKQIRKEYRTGKLIQKALDNVSLNLRDNEFVAILGPSGSGKTTLLNIVGGLDRYDSGDLIINGISTKQYKDRDWDSYRNHTIGFVFQSYNLIPHQTILANVELALTISGVGKTDRKKRARKALEEVGLGEQIHKKPNQLSGGQMQRVAIARALVNDPDILLADEPTGALDSETSVQVMELLREVAQDRLVVMVTHNPELAEEYATRIVNLKDGRILSDTDPYEVKESEIQIPKHKSMGKSSMSFLTALSLSFNNLKTKKARTLLTSFAGSIGIIGIALILALSTGVNQYIQSVEEDTLSEYPLEIQSTGFDMTSMLGGGESGTAKEEEAGDVDVIQMVSNMFSTMDTNDLESLKAYLDSNESELDDYTNAVEYSYTVAPQIYREDDGEIRQVNPDRSFDSLGFGSASGSNTMMSSMMSTDMFYEMPENTSLYEGQYDVKAGRWPKNEHECVVVLMSNGSVSDFLLYTLGLRDPVELDEMIRQFINEENITTPENMGSYSYEDFLGIKFKLVNSADYYVYDSQYQVWTDKSDNESYMKELVKHGENIEVVGVVQPSEDANAVALTTGIGYPAALTKHVVEEAKNSEIVKEQLANPSVNVFTGEAFGESKDENGFDSNSLFSVDTDALGKAFQINDDAFSGDLFGKVDLSGLFQADGNNVDLSKMVDLSGISIDLPDAGNLDLGDLMSGLKLTVSAEGMTKFAGDLLLGYQDYAKEHPEADYSGLQSDFTGYLKSDAAQEILKSSIRDIIEANGGLTASKQQIQELFKEILEGYMKYAMEHGYTDADRFDEYLMEYLQTPEAASIINQWGSKIFESFRDIEISDGQIKEMAQKLAAGYLTYASEHHLPDLTKMDDYFVDYLNTEDGKAALSSGIGSMIDMESLESQVGTALESYMKEVMGAYTGAISKTLESQVTSAVAQIAGQMQSGIQTVMQQAMGQIGTNLQKAMGDAMTIDTEAFADAFQMNMSEEELSELMMSMQSTGEASYDSNLRSLGYVDFAVPSGISIYPKDFESKEEVVRILDDYNSRMEAEGKDEQVITYTDMVGTLMSSVTDIIDIISYVLIAFVAISLVVSSIMIGVITYISVLERKKEIGILRAIGASKRNISQVFNAETFIIGLCAGLLGIGITLLLLIPGNALIHYVGDTNDVNAVLPVVPALVLIALSVILTLLGGLIPARKAAKSDPVTALRTE</sequence>
<dbReference type="GO" id="GO:0005524">
    <property type="term" value="F:ATP binding"/>
    <property type="evidence" value="ECO:0007669"/>
    <property type="project" value="UniProtKB-KW"/>
</dbReference>
<keyword evidence="8 10" id="KW-0472">Membrane</keyword>
<evidence type="ECO:0000256" key="7">
    <source>
        <dbReference type="ARBA" id="ARBA00022989"/>
    </source>
</evidence>
<evidence type="ECO:0000256" key="1">
    <source>
        <dbReference type="ARBA" id="ARBA00004429"/>
    </source>
</evidence>
<dbReference type="Proteomes" id="UP000261080">
    <property type="component" value="Unassembled WGS sequence"/>
</dbReference>
<dbReference type="PANTHER" id="PTHR42798:SF6">
    <property type="entry name" value="CELL DIVISION ATP-BINDING PROTEIN FTSE"/>
    <property type="match status" value="1"/>
</dbReference>
<protein>
    <submittedName>
        <fullName evidence="12">ATP-binding cassette domain-containing protein</fullName>
    </submittedName>
</protein>
<evidence type="ECO:0000256" key="5">
    <source>
        <dbReference type="ARBA" id="ARBA00022741"/>
    </source>
</evidence>
<feature type="transmembrane region" description="Helical" evidence="10">
    <location>
        <begin position="1059"/>
        <end position="1088"/>
    </location>
</feature>
<dbReference type="GO" id="GO:0022857">
    <property type="term" value="F:transmembrane transporter activity"/>
    <property type="evidence" value="ECO:0007669"/>
    <property type="project" value="UniProtKB-ARBA"/>
</dbReference>
<evidence type="ECO:0000259" key="11">
    <source>
        <dbReference type="PROSITE" id="PS50893"/>
    </source>
</evidence>
<dbReference type="EMBL" id="QVLX01000001">
    <property type="protein sequence ID" value="RGE90045.1"/>
    <property type="molecule type" value="Genomic_DNA"/>
</dbReference>
<keyword evidence="3" id="KW-1003">Cell membrane</keyword>
<organism evidence="12 13">
    <name type="scientific">Sellimonas intestinalis</name>
    <dbReference type="NCBI Taxonomy" id="1653434"/>
    <lineage>
        <taxon>Bacteria</taxon>
        <taxon>Bacillati</taxon>
        <taxon>Bacillota</taxon>
        <taxon>Clostridia</taxon>
        <taxon>Lachnospirales</taxon>
        <taxon>Lachnospiraceae</taxon>
        <taxon>Sellimonas</taxon>
    </lineage>
</organism>
<dbReference type="InterPro" id="IPR027417">
    <property type="entry name" value="P-loop_NTPase"/>
</dbReference>
<proteinExistence type="inferred from homology"/>